<keyword evidence="1" id="KW-0472">Membrane</keyword>
<evidence type="ECO:0000313" key="2">
    <source>
        <dbReference type="EMBL" id="CAL8129001.1"/>
    </source>
</evidence>
<keyword evidence="3" id="KW-1185">Reference proteome</keyword>
<feature type="transmembrane region" description="Helical" evidence="1">
    <location>
        <begin position="271"/>
        <end position="291"/>
    </location>
</feature>
<evidence type="ECO:0000313" key="3">
    <source>
        <dbReference type="Proteomes" id="UP001642540"/>
    </source>
</evidence>
<protein>
    <recommendedName>
        <fullName evidence="4">Odorant receptor</fullName>
    </recommendedName>
</protein>
<keyword evidence="1" id="KW-1133">Transmembrane helix</keyword>
<keyword evidence="1" id="KW-0812">Transmembrane</keyword>
<evidence type="ECO:0000256" key="1">
    <source>
        <dbReference type="SAM" id="Phobius"/>
    </source>
</evidence>
<evidence type="ECO:0008006" key="4">
    <source>
        <dbReference type="Google" id="ProtNLM"/>
    </source>
</evidence>
<name>A0ABP1RJ12_9HEXA</name>
<dbReference type="EMBL" id="CAXLJM020000075">
    <property type="protein sequence ID" value="CAL8129001.1"/>
    <property type="molecule type" value="Genomic_DNA"/>
</dbReference>
<feature type="transmembrane region" description="Helical" evidence="1">
    <location>
        <begin position="140"/>
        <end position="163"/>
    </location>
</feature>
<feature type="transmembrane region" description="Helical" evidence="1">
    <location>
        <begin position="51"/>
        <end position="69"/>
    </location>
</feature>
<organism evidence="2 3">
    <name type="scientific">Orchesella dallaii</name>
    <dbReference type="NCBI Taxonomy" id="48710"/>
    <lineage>
        <taxon>Eukaryota</taxon>
        <taxon>Metazoa</taxon>
        <taxon>Ecdysozoa</taxon>
        <taxon>Arthropoda</taxon>
        <taxon>Hexapoda</taxon>
        <taxon>Collembola</taxon>
        <taxon>Entomobryomorpha</taxon>
        <taxon>Entomobryoidea</taxon>
        <taxon>Orchesellidae</taxon>
        <taxon>Orchesellinae</taxon>
        <taxon>Orchesella</taxon>
    </lineage>
</organism>
<feature type="transmembrane region" description="Helical" evidence="1">
    <location>
        <begin position="191"/>
        <end position="211"/>
    </location>
</feature>
<comment type="caution">
    <text evidence="2">The sequence shown here is derived from an EMBL/GenBank/DDBJ whole genome shotgun (WGS) entry which is preliminary data.</text>
</comment>
<accession>A0ABP1RJ12</accession>
<reference evidence="2 3" key="1">
    <citation type="submission" date="2024-08" db="EMBL/GenBank/DDBJ databases">
        <authorList>
            <person name="Cucini C."/>
            <person name="Frati F."/>
        </authorList>
    </citation>
    <scope>NUCLEOTIDE SEQUENCE [LARGE SCALE GENOMIC DNA]</scope>
</reference>
<feature type="transmembrane region" description="Helical" evidence="1">
    <location>
        <begin position="303"/>
        <end position="323"/>
    </location>
</feature>
<sequence length="398" mass="45498">MLIQGNIMSFIRKFVREQEFYGTAPFTTDPTNLQLTLTTGKGRLRMIFEKWKIGMCYLHFIVLWMQLVHEVNEGLAPLVVSLKSFLYAFAMTVAAVSKNGVHKRSADCVELFNLFLQFERKHIKESTKTKLMRPETRQTMFFLLCGMISTPLIIPTYVLQLWFLPCNSATFGYFLFPECANAHNLNTKPNWAASSLFGLFLSCFMTLWLTLDSLGMYFFNALGTSLPQCFCLQTYTKLFEREIRNNSSKGLRTYRELQLLNCFYNCIQQDVLIVAMLLLSGAAYSIGNYALLALGRNISLPELLMFLVISLDCVLANFVYFGIMANVYTYSNEALGKVRETVVLSATPGKMRKWSRRCLLTMKPIKVSVGSVNYIDQLTPIIFFDFCVGQTINLLLME</sequence>
<dbReference type="Proteomes" id="UP001642540">
    <property type="component" value="Unassembled WGS sequence"/>
</dbReference>
<gene>
    <name evidence="2" type="ORF">ODALV1_LOCUS22760</name>
</gene>
<feature type="transmembrane region" description="Helical" evidence="1">
    <location>
        <begin position="75"/>
        <end position="96"/>
    </location>
</feature>
<proteinExistence type="predicted"/>